<reference evidence="9" key="1">
    <citation type="submission" date="2023-06" db="EMBL/GenBank/DDBJ databases">
        <title>Genomic of Agaribacillus aureum.</title>
        <authorList>
            <person name="Wang G."/>
        </authorList>
    </citation>
    <scope>NUCLEOTIDE SEQUENCE</scope>
    <source>
        <strain evidence="9">BMA12</strain>
    </source>
</reference>
<feature type="transmembrane region" description="Helical" evidence="6">
    <location>
        <begin position="778"/>
        <end position="796"/>
    </location>
</feature>
<proteinExistence type="predicted"/>
<evidence type="ECO:0000256" key="2">
    <source>
        <dbReference type="ARBA" id="ARBA00022475"/>
    </source>
</evidence>
<feature type="transmembrane region" description="Helical" evidence="6">
    <location>
        <begin position="352"/>
        <end position="375"/>
    </location>
</feature>
<evidence type="ECO:0000256" key="4">
    <source>
        <dbReference type="ARBA" id="ARBA00022989"/>
    </source>
</evidence>
<accession>A0ABT8L0H6</accession>
<feature type="transmembrane region" description="Helical" evidence="6">
    <location>
        <begin position="301"/>
        <end position="323"/>
    </location>
</feature>
<dbReference type="PANTHER" id="PTHR30572">
    <property type="entry name" value="MEMBRANE COMPONENT OF TRANSPORTER-RELATED"/>
    <property type="match status" value="1"/>
</dbReference>
<feature type="transmembrane region" description="Helical" evidence="6">
    <location>
        <begin position="690"/>
        <end position="713"/>
    </location>
</feature>
<dbReference type="InterPro" id="IPR025857">
    <property type="entry name" value="MacB_PCD"/>
</dbReference>
<dbReference type="Pfam" id="PF12704">
    <property type="entry name" value="MacB_PCD"/>
    <property type="match status" value="2"/>
</dbReference>
<feature type="transmembrane region" description="Helical" evidence="6">
    <location>
        <begin position="440"/>
        <end position="463"/>
    </location>
</feature>
<comment type="subcellular location">
    <subcellularLocation>
        <location evidence="1">Cell membrane</location>
        <topology evidence="1">Multi-pass membrane protein</topology>
    </subcellularLocation>
</comment>
<feature type="domain" description="ABC3 transporter permease C-terminal" evidence="7">
    <location>
        <begin position="693"/>
        <end position="795"/>
    </location>
</feature>
<evidence type="ECO:0000259" key="8">
    <source>
        <dbReference type="Pfam" id="PF12704"/>
    </source>
</evidence>
<keyword evidence="5 6" id="KW-0472">Membrane</keyword>
<evidence type="ECO:0000256" key="5">
    <source>
        <dbReference type="ARBA" id="ARBA00023136"/>
    </source>
</evidence>
<comment type="caution">
    <text evidence="9">The sequence shown here is derived from an EMBL/GenBank/DDBJ whole genome shotgun (WGS) entry which is preliminary data.</text>
</comment>
<name>A0ABT8L0H6_9BACT</name>
<feature type="domain" description="MacB-like periplasmic core" evidence="8">
    <location>
        <begin position="21"/>
        <end position="214"/>
    </location>
</feature>
<evidence type="ECO:0000256" key="3">
    <source>
        <dbReference type="ARBA" id="ARBA00022692"/>
    </source>
</evidence>
<evidence type="ECO:0000313" key="10">
    <source>
        <dbReference type="Proteomes" id="UP001172083"/>
    </source>
</evidence>
<evidence type="ECO:0000313" key="9">
    <source>
        <dbReference type="EMBL" id="MDN5210557.1"/>
    </source>
</evidence>
<evidence type="ECO:0000256" key="6">
    <source>
        <dbReference type="SAM" id="Phobius"/>
    </source>
</evidence>
<dbReference type="Pfam" id="PF02687">
    <property type="entry name" value="FtsX"/>
    <property type="match status" value="2"/>
</dbReference>
<keyword evidence="4 6" id="KW-1133">Transmembrane helix</keyword>
<evidence type="ECO:0000256" key="1">
    <source>
        <dbReference type="ARBA" id="ARBA00004651"/>
    </source>
</evidence>
<feature type="transmembrane region" description="Helical" evidence="6">
    <location>
        <begin position="734"/>
        <end position="758"/>
    </location>
</feature>
<dbReference type="InterPro" id="IPR003838">
    <property type="entry name" value="ABC3_permease_C"/>
</dbReference>
<keyword evidence="2" id="KW-1003">Cell membrane</keyword>
<feature type="domain" description="ABC3 transporter permease C-terminal" evidence="7">
    <location>
        <begin position="307"/>
        <end position="422"/>
    </location>
</feature>
<feature type="transmembrane region" description="Helical" evidence="6">
    <location>
        <begin position="395"/>
        <end position="419"/>
    </location>
</feature>
<keyword evidence="10" id="KW-1185">Reference proteome</keyword>
<dbReference type="EMBL" id="JAUJEB010000001">
    <property type="protein sequence ID" value="MDN5210557.1"/>
    <property type="molecule type" value="Genomic_DNA"/>
</dbReference>
<dbReference type="RefSeq" id="WP_346755900.1">
    <property type="nucleotide sequence ID" value="NZ_JAUJEB010000001.1"/>
</dbReference>
<gene>
    <name evidence="9" type="ORF">QQ020_00820</name>
</gene>
<protein>
    <submittedName>
        <fullName evidence="9">ABC transporter permease</fullName>
    </submittedName>
</protein>
<organism evidence="9 10">
    <name type="scientific">Agaribacillus aureus</name>
    <dbReference type="NCBI Taxonomy" id="3051825"/>
    <lineage>
        <taxon>Bacteria</taxon>
        <taxon>Pseudomonadati</taxon>
        <taxon>Bacteroidota</taxon>
        <taxon>Cytophagia</taxon>
        <taxon>Cytophagales</taxon>
        <taxon>Splendidivirgaceae</taxon>
        <taxon>Agaribacillus</taxon>
    </lineage>
</organism>
<dbReference type="PANTHER" id="PTHR30572:SF18">
    <property type="entry name" value="ABC-TYPE MACROLIDE FAMILY EXPORT SYSTEM PERMEASE COMPONENT 2"/>
    <property type="match status" value="1"/>
</dbReference>
<dbReference type="InterPro" id="IPR050250">
    <property type="entry name" value="Macrolide_Exporter_MacB"/>
</dbReference>
<keyword evidence="3 6" id="KW-0812">Transmembrane</keyword>
<sequence>MLINYLKITFRNIKRQRFYALLNILGLAIGIASAVIIAMYVAHELSYDRFYTDHQNIYRINTVWKGPDGAQRYATTPPPLAKVISNEIPAVKAVTVLGKRGDFTFRPDHDFEKVFRETNVWQAGKDFFKVLNFGLLEGDPETALVAPRSVILPKSTAIRYFGQKAYDEKRILGRSLLGGGDGGSVSIITGIMEDQPANSHIQFDMLVPYRAGQVIDEFKDWSWNVLHTYILIDEVARGAGDLSEEFQNIIAKYTLPSMGYNAPEAYEQSGSSINYVLQPITDIHLTSHYLREMAPNGNINYVYTFIAIALFVIIIASVNFMNLSTAQSANRAKEVGVKKAMGIGRSFLIHQFLVESMVFAFIGLILAMGLVELLLKIFPDVLGMRFTYHPYMWPFWFFLLLGTFLLGLLAGVYPAFYLSSFQPIKVLSGKLSTGIKSKNLRHVLITFQLAVSVGMIICTLVVVKQVNYISNKSLGFKKENVIIIQNDREIDERRQEYKDYLGAKPGIEGVSFSTGIPGQTHFHMRDFVLPGQTADTGIRWYEGDDTYLGALNIALVDGRNFDRHRASDSSAVLLNEAAVKMMGLSDPVGKYLIKNIGAPDEERVQIVGVMKDFNFESFHHEIQPLVVEFLDNFVFKDYISIRVSGGNVQQSLAIVKEAWEVFEPNVPFNYSFLDEDFDRLFKSEMKLQQIFGIFTFLAIFIAGLGLVGLAAFVAENRKKEIGVRKVFGAGVMQILVLLSKSFAGMTALGFLIAAPLAYYLMNNWLQSFKYKTQISFDLFLAAGLFTALVVILTVSYQSVKTAVANPINSLKEE</sequence>
<feature type="domain" description="MacB-like periplasmic core" evidence="8">
    <location>
        <begin position="449"/>
        <end position="614"/>
    </location>
</feature>
<dbReference type="Proteomes" id="UP001172083">
    <property type="component" value="Unassembled WGS sequence"/>
</dbReference>
<evidence type="ECO:0000259" key="7">
    <source>
        <dbReference type="Pfam" id="PF02687"/>
    </source>
</evidence>
<feature type="transmembrane region" description="Helical" evidence="6">
    <location>
        <begin position="20"/>
        <end position="42"/>
    </location>
</feature>